<dbReference type="Gene3D" id="2.30.180.10">
    <property type="entry name" value="FAS1 domain"/>
    <property type="match status" value="1"/>
</dbReference>
<sequence length="200" mass="20929">MARSAIPQPPEVFPRSIRPSRLLCSTITCVGLKDCPLICNVIADDLRDQWDKYIINGTVVCSPTLHTGSVYVTAAGQPLTYLTDGHNPFVQVGRYRASILRADVPLSNGVVHLIDTLMVETNDNSQRATEAVSSASSAAGSRTTTTNMTGIGSSTSVATASATGTATVTPAAIDGSHTRLVHAQGALLSLLTSFLCTLAL</sequence>
<dbReference type="SUPFAM" id="SSF82153">
    <property type="entry name" value="FAS1 domain"/>
    <property type="match status" value="1"/>
</dbReference>
<evidence type="ECO:0000313" key="3">
    <source>
        <dbReference type="EMBL" id="KAK8845523.1"/>
    </source>
</evidence>
<comment type="caution">
    <text evidence="3">The sequence shown here is derived from an EMBL/GenBank/DDBJ whole genome shotgun (WGS) entry which is preliminary data.</text>
</comment>
<feature type="region of interest" description="Disordered" evidence="1">
    <location>
        <begin position="132"/>
        <end position="153"/>
    </location>
</feature>
<evidence type="ECO:0000313" key="4">
    <source>
        <dbReference type="Proteomes" id="UP001388673"/>
    </source>
</evidence>
<feature type="domain" description="FAS1" evidence="2">
    <location>
        <begin position="1"/>
        <end position="118"/>
    </location>
</feature>
<evidence type="ECO:0000259" key="2">
    <source>
        <dbReference type="PROSITE" id="PS50213"/>
    </source>
</evidence>
<dbReference type="EMBL" id="JBCAWK010000012">
    <property type="protein sequence ID" value="KAK8845523.1"/>
    <property type="molecule type" value="Genomic_DNA"/>
</dbReference>
<keyword evidence="4" id="KW-1185">Reference proteome</keyword>
<dbReference type="AlphaFoldDB" id="A0AAW0YXX1"/>
<gene>
    <name evidence="3" type="ORF">IAR55_006238</name>
</gene>
<proteinExistence type="predicted"/>
<dbReference type="Proteomes" id="UP001388673">
    <property type="component" value="Unassembled WGS sequence"/>
</dbReference>
<dbReference type="Pfam" id="PF02469">
    <property type="entry name" value="Fasciclin"/>
    <property type="match status" value="1"/>
</dbReference>
<name>A0AAW0YXX1_9TREE</name>
<accession>A0AAW0YXX1</accession>
<dbReference type="InterPro" id="IPR036378">
    <property type="entry name" value="FAS1_dom_sf"/>
</dbReference>
<reference evidence="3 4" key="1">
    <citation type="journal article" date="2024" name="bioRxiv">
        <title>Comparative genomics of Cryptococcus and Kwoniella reveals pathogenesis evolution and contrasting karyotype dynamics via intercentromeric recombination or chromosome fusion.</title>
        <authorList>
            <person name="Coelho M.A."/>
            <person name="David-Palma M."/>
            <person name="Shea T."/>
            <person name="Bowers K."/>
            <person name="McGinley-Smith S."/>
            <person name="Mohammad A.W."/>
            <person name="Gnirke A."/>
            <person name="Yurkov A.M."/>
            <person name="Nowrousian M."/>
            <person name="Sun S."/>
            <person name="Cuomo C.A."/>
            <person name="Heitman J."/>
        </authorList>
    </citation>
    <scope>NUCLEOTIDE SEQUENCE [LARGE SCALE GENOMIC DNA]</scope>
    <source>
        <strain evidence="3 4">CBS 13917</strain>
    </source>
</reference>
<protein>
    <recommendedName>
        <fullName evidence="2">FAS1 domain-containing protein</fullName>
    </recommendedName>
</protein>
<dbReference type="RefSeq" id="XP_066800331.1">
    <property type="nucleotide sequence ID" value="XM_066949323.1"/>
</dbReference>
<evidence type="ECO:0000256" key="1">
    <source>
        <dbReference type="SAM" id="MobiDB-lite"/>
    </source>
</evidence>
<dbReference type="PROSITE" id="PS50213">
    <property type="entry name" value="FAS1"/>
    <property type="match status" value="1"/>
</dbReference>
<dbReference type="KEGG" id="kne:92183496"/>
<organism evidence="3 4">
    <name type="scientific">Kwoniella newhampshirensis</name>
    <dbReference type="NCBI Taxonomy" id="1651941"/>
    <lineage>
        <taxon>Eukaryota</taxon>
        <taxon>Fungi</taxon>
        <taxon>Dikarya</taxon>
        <taxon>Basidiomycota</taxon>
        <taxon>Agaricomycotina</taxon>
        <taxon>Tremellomycetes</taxon>
        <taxon>Tremellales</taxon>
        <taxon>Cryptococcaceae</taxon>
        <taxon>Kwoniella</taxon>
    </lineage>
</organism>
<dbReference type="GeneID" id="92183496"/>
<dbReference type="InterPro" id="IPR000782">
    <property type="entry name" value="FAS1_domain"/>
</dbReference>